<dbReference type="FunFam" id="1.20.1070.10:FF:000213">
    <property type="entry name" value="Vomeronasal type-1 receptor"/>
    <property type="match status" value="1"/>
</dbReference>
<evidence type="ECO:0000256" key="2">
    <source>
        <dbReference type="ARBA" id="ARBA00010663"/>
    </source>
</evidence>
<feature type="transmembrane region" description="Helical" evidence="11">
    <location>
        <begin position="250"/>
        <end position="273"/>
    </location>
</feature>
<dbReference type="InParanoid" id="F7G6D1"/>
<feature type="transmembrane region" description="Helical" evidence="11">
    <location>
        <begin position="180"/>
        <end position="198"/>
    </location>
</feature>
<name>F7G6D1_ORNAN</name>
<reference evidence="13" key="1">
    <citation type="submission" date="2025-08" db="UniProtKB">
        <authorList>
            <consortium name="Ensembl"/>
        </authorList>
    </citation>
    <scope>IDENTIFICATION</scope>
    <source>
        <strain evidence="13">Glennie</strain>
    </source>
</reference>
<keyword evidence="7 11" id="KW-0297">G-protein coupled receptor</keyword>
<protein>
    <recommendedName>
        <fullName evidence="11">Vomeronasal type-1 receptor</fullName>
    </recommendedName>
</protein>
<evidence type="ECO:0000256" key="5">
    <source>
        <dbReference type="ARBA" id="ARBA00022692"/>
    </source>
</evidence>
<dbReference type="Pfam" id="PF03402">
    <property type="entry name" value="V1R"/>
    <property type="match status" value="1"/>
</dbReference>
<keyword evidence="6 11" id="KW-1133">Transmembrane helix</keyword>
<feature type="transmembrane region" description="Helical" evidence="11">
    <location>
        <begin position="70"/>
        <end position="93"/>
    </location>
</feature>
<evidence type="ECO:0000256" key="6">
    <source>
        <dbReference type="ARBA" id="ARBA00022989"/>
    </source>
</evidence>
<keyword evidence="4 11" id="KW-0589">Pheromone response</keyword>
<dbReference type="GO" id="GO:0005886">
    <property type="term" value="C:plasma membrane"/>
    <property type="evidence" value="ECO:0000318"/>
    <property type="project" value="GO_Central"/>
</dbReference>
<dbReference type="GO" id="GO:0016503">
    <property type="term" value="F:pheromone receptor activity"/>
    <property type="evidence" value="ECO:0007669"/>
    <property type="project" value="InterPro"/>
</dbReference>
<dbReference type="PROSITE" id="PS50262">
    <property type="entry name" value="G_PROTEIN_RECEP_F1_2"/>
    <property type="match status" value="1"/>
</dbReference>
<evidence type="ECO:0000256" key="11">
    <source>
        <dbReference type="RuleBase" id="RU364061"/>
    </source>
</evidence>
<evidence type="ECO:0000256" key="8">
    <source>
        <dbReference type="ARBA" id="ARBA00023136"/>
    </source>
</evidence>
<feature type="domain" description="G-protein coupled receptors family 1 profile" evidence="12">
    <location>
        <begin position="41"/>
        <end position="300"/>
    </location>
</feature>
<feature type="transmembrane region" description="Helical" evidence="11">
    <location>
        <begin position="105"/>
        <end position="127"/>
    </location>
</feature>
<dbReference type="GO" id="GO:0005550">
    <property type="term" value="F:pheromone binding"/>
    <property type="evidence" value="ECO:0000318"/>
    <property type="project" value="GO_Central"/>
</dbReference>
<comment type="subcellular location">
    <subcellularLocation>
        <location evidence="1 11">Cell membrane</location>
        <topology evidence="1 11">Multi-pass membrane protein</topology>
    </subcellularLocation>
</comment>
<dbReference type="InterPro" id="IPR004072">
    <property type="entry name" value="Vmron_rcpt_1"/>
</dbReference>
<evidence type="ECO:0000256" key="4">
    <source>
        <dbReference type="ARBA" id="ARBA00022507"/>
    </source>
</evidence>
<keyword evidence="10 11" id="KW-0807">Transducer</keyword>
<evidence type="ECO:0000256" key="10">
    <source>
        <dbReference type="ARBA" id="ARBA00023224"/>
    </source>
</evidence>
<dbReference type="AlphaFoldDB" id="F7G6D1"/>
<keyword evidence="9 11" id="KW-0675">Receptor</keyword>
<feature type="transmembrane region" description="Helical" evidence="11">
    <location>
        <begin position="147"/>
        <end position="168"/>
    </location>
</feature>
<dbReference type="GO" id="GO:0007606">
    <property type="term" value="P:sensory perception of chemical stimulus"/>
    <property type="evidence" value="ECO:0007669"/>
    <property type="project" value="UniProtKB-ARBA"/>
</dbReference>
<evidence type="ECO:0000256" key="9">
    <source>
        <dbReference type="ARBA" id="ARBA00023170"/>
    </source>
</evidence>
<keyword evidence="14" id="KW-1185">Reference proteome</keyword>
<dbReference type="Gene3D" id="1.20.1070.10">
    <property type="entry name" value="Rhodopsin 7-helix transmembrane proteins"/>
    <property type="match status" value="1"/>
</dbReference>
<proteinExistence type="inferred from homology"/>
<feature type="transmembrane region" description="Helical" evidence="11">
    <location>
        <begin position="279"/>
        <end position="301"/>
    </location>
</feature>
<feature type="transmembrane region" description="Helical" evidence="11">
    <location>
        <begin position="25"/>
        <end position="50"/>
    </location>
</feature>
<dbReference type="eggNOG" id="ENOG502SNRJ">
    <property type="taxonomic scope" value="Eukaryota"/>
</dbReference>
<evidence type="ECO:0000256" key="7">
    <source>
        <dbReference type="ARBA" id="ARBA00023040"/>
    </source>
</evidence>
<keyword evidence="5 11" id="KW-0812">Transmembrane</keyword>
<organism evidence="13 14">
    <name type="scientific">Ornithorhynchus anatinus</name>
    <name type="common">Duckbill platypus</name>
    <dbReference type="NCBI Taxonomy" id="9258"/>
    <lineage>
        <taxon>Eukaryota</taxon>
        <taxon>Metazoa</taxon>
        <taxon>Chordata</taxon>
        <taxon>Craniata</taxon>
        <taxon>Vertebrata</taxon>
        <taxon>Euteleostomi</taxon>
        <taxon>Mammalia</taxon>
        <taxon>Monotremata</taxon>
        <taxon>Ornithorhynchidae</taxon>
        <taxon>Ornithorhynchus</taxon>
    </lineage>
</organism>
<dbReference type="GO" id="GO:0019236">
    <property type="term" value="P:response to pheromone"/>
    <property type="evidence" value="ECO:0007669"/>
    <property type="project" value="UniProtKB-KW"/>
</dbReference>
<evidence type="ECO:0000256" key="1">
    <source>
        <dbReference type="ARBA" id="ARBA00004651"/>
    </source>
</evidence>
<keyword evidence="8 11" id="KW-0472">Membrane</keyword>
<dbReference type="HOGENOM" id="CLU_058641_0_1_1"/>
<dbReference type="Proteomes" id="UP000002279">
    <property type="component" value="Unplaced"/>
</dbReference>
<dbReference type="PRINTS" id="PR01534">
    <property type="entry name" value="VOMERONASL1R"/>
</dbReference>
<dbReference type="Ensembl" id="ENSOANT00000014690.2">
    <property type="protein sequence ID" value="ENSOANP00000014687.2"/>
    <property type="gene ID" value="ENSOANG00000009224.3"/>
</dbReference>
<evidence type="ECO:0000313" key="13">
    <source>
        <dbReference type="Ensembl" id="ENSOANP00000014687.2"/>
    </source>
</evidence>
<gene>
    <name evidence="13" type="primary">LOC114813882</name>
</gene>
<dbReference type="SUPFAM" id="SSF81321">
    <property type="entry name" value="Family A G protein-coupled receptor-like"/>
    <property type="match status" value="1"/>
</dbReference>
<evidence type="ECO:0000259" key="12">
    <source>
        <dbReference type="PROSITE" id="PS50262"/>
    </source>
</evidence>
<accession>F7G6D1</accession>
<sequence length="333" mass="36805">FHTFPFPRTLFFLELQKFASGSVDVALGVSFLSKTGVGILGNSLLITYYLTSFLLGSKLMPTDLTIVHLATVHTVMLLTRWIVMASGMLGLHLVQNDAECKLFTYVYRITRALSICTTALLSVVQAITISPSNSYLFQLKVQIPNDILPVLAILWIPNSLISTNLLFQMFASSNTTNMDANCYLVPINTLLQGLILTFMALRDILSLGLMSCCSGYMVLLLHRHGQQVQHLHSPSQVPKTLPEKRATQTIVLLVSCFVVFYCGDLVLSLFLGSSMKNNAALLNAAMFVPSGYATISPFVLLTCDRRVIKFLTNFLGNRIIKSPQKTMLSARPL</sequence>
<dbReference type="PANTHER" id="PTHR24062">
    <property type="entry name" value="VOMERONASAL TYPE-1 RECEPTOR"/>
    <property type="match status" value="1"/>
</dbReference>
<dbReference type="InterPro" id="IPR017452">
    <property type="entry name" value="GPCR_Rhodpsn_7TM"/>
</dbReference>
<dbReference type="GeneTree" id="ENSGT01030000234553"/>
<evidence type="ECO:0000256" key="3">
    <source>
        <dbReference type="ARBA" id="ARBA00022475"/>
    </source>
</evidence>
<evidence type="ECO:0000313" key="14">
    <source>
        <dbReference type="Proteomes" id="UP000002279"/>
    </source>
</evidence>
<reference evidence="13" key="2">
    <citation type="submission" date="2025-09" db="UniProtKB">
        <authorList>
            <consortium name="Ensembl"/>
        </authorList>
    </citation>
    <scope>IDENTIFICATION</scope>
    <source>
        <strain evidence="13">Glennie</strain>
    </source>
</reference>
<keyword evidence="3 11" id="KW-1003">Cell membrane</keyword>
<comment type="similarity">
    <text evidence="2 11">Belongs to the G-protein coupled receptor 1 family.</text>
</comment>